<name>A0AA87ZIL4_FICCA</name>
<dbReference type="Proteomes" id="UP001187192">
    <property type="component" value="Unassembled WGS sequence"/>
</dbReference>
<keyword evidence="2" id="KW-1185">Reference proteome</keyword>
<reference evidence="1" key="1">
    <citation type="submission" date="2023-07" db="EMBL/GenBank/DDBJ databases">
        <title>draft genome sequence of fig (Ficus carica).</title>
        <authorList>
            <person name="Takahashi T."/>
            <person name="Nishimura K."/>
        </authorList>
    </citation>
    <scope>NUCLEOTIDE SEQUENCE</scope>
</reference>
<protein>
    <submittedName>
        <fullName evidence="1">Uncharacterized protein</fullName>
    </submittedName>
</protein>
<accession>A0AA87ZIL4</accession>
<organism evidence="1 2">
    <name type="scientific">Ficus carica</name>
    <name type="common">Common fig</name>
    <dbReference type="NCBI Taxonomy" id="3494"/>
    <lineage>
        <taxon>Eukaryota</taxon>
        <taxon>Viridiplantae</taxon>
        <taxon>Streptophyta</taxon>
        <taxon>Embryophyta</taxon>
        <taxon>Tracheophyta</taxon>
        <taxon>Spermatophyta</taxon>
        <taxon>Magnoliopsida</taxon>
        <taxon>eudicotyledons</taxon>
        <taxon>Gunneridae</taxon>
        <taxon>Pentapetalae</taxon>
        <taxon>rosids</taxon>
        <taxon>fabids</taxon>
        <taxon>Rosales</taxon>
        <taxon>Moraceae</taxon>
        <taxon>Ficeae</taxon>
        <taxon>Ficus</taxon>
    </lineage>
</organism>
<sequence length="71" mass="7944">MKLQRNVAQPTGECGIAVMGMYPFKYGRKSSKPYWAYEVDAEMVAVACIIFCLQPEERSKSGASVLVYCKD</sequence>
<comment type="caution">
    <text evidence="1">The sequence shown here is derived from an EMBL/GenBank/DDBJ whole genome shotgun (WGS) entry which is preliminary data.</text>
</comment>
<evidence type="ECO:0000313" key="2">
    <source>
        <dbReference type="Proteomes" id="UP001187192"/>
    </source>
</evidence>
<proteinExistence type="predicted"/>
<evidence type="ECO:0000313" key="1">
    <source>
        <dbReference type="EMBL" id="GMN34562.1"/>
    </source>
</evidence>
<dbReference type="EMBL" id="BTGU01000004">
    <property type="protein sequence ID" value="GMN34562.1"/>
    <property type="molecule type" value="Genomic_DNA"/>
</dbReference>
<dbReference type="AlphaFoldDB" id="A0AA87ZIL4"/>
<gene>
    <name evidence="1" type="ORF">TIFTF001_004776</name>
</gene>